<evidence type="ECO:0000313" key="14">
    <source>
        <dbReference type="Proteomes" id="UP000028186"/>
    </source>
</evidence>
<dbReference type="InterPro" id="IPR022278">
    <property type="entry name" value="Pser_aminoTfrase"/>
</dbReference>
<evidence type="ECO:0000256" key="11">
    <source>
        <dbReference type="ARBA" id="ARBA00049007"/>
    </source>
</evidence>
<comment type="cofactor">
    <cofactor evidence="1">
        <name>pyridoxal 5'-phosphate</name>
        <dbReference type="ChEBI" id="CHEBI:597326"/>
    </cofactor>
</comment>
<evidence type="ECO:0000256" key="9">
    <source>
        <dbReference type="ARBA" id="ARBA00022898"/>
    </source>
</evidence>
<evidence type="ECO:0000256" key="1">
    <source>
        <dbReference type="ARBA" id="ARBA00001933"/>
    </source>
</evidence>
<dbReference type="GO" id="GO:0008453">
    <property type="term" value="F:alanine-glyoxylate transaminase activity"/>
    <property type="evidence" value="ECO:0007669"/>
    <property type="project" value="TreeGrafter"/>
</dbReference>
<dbReference type="SUPFAM" id="SSF53383">
    <property type="entry name" value="PLP-dependent transferases"/>
    <property type="match status" value="1"/>
</dbReference>
<dbReference type="Gene3D" id="3.40.640.10">
    <property type="entry name" value="Type I PLP-dependent aspartate aminotransferase-like (Major domain)"/>
    <property type="match status" value="1"/>
</dbReference>
<keyword evidence="7" id="KW-0028">Amino-acid biosynthesis</keyword>
<dbReference type="HOGENOM" id="CLU_040283_0_0_5"/>
<evidence type="ECO:0000256" key="4">
    <source>
        <dbReference type="ARBA" id="ARBA00013030"/>
    </source>
</evidence>
<dbReference type="InterPro" id="IPR006271">
    <property type="entry name" value="Pser_aminoTfrase_methanosarc"/>
</dbReference>
<dbReference type="CDD" id="cd01494">
    <property type="entry name" value="AAT_I"/>
    <property type="match status" value="1"/>
</dbReference>
<dbReference type="RefSeq" id="WP_038544839.1">
    <property type="nucleotide sequence ID" value="NZ_HG938355.1"/>
</dbReference>
<keyword evidence="8" id="KW-0808">Transferase</keyword>
<gene>
    <name evidence="13" type="ORF">RG1141_CH29020</name>
</gene>
<comment type="similarity">
    <text evidence="3">Belongs to the class-V pyridoxal-phosphate-dependent aminotransferase family. SerC subfamily.</text>
</comment>
<dbReference type="Gene3D" id="3.90.1150.10">
    <property type="entry name" value="Aspartate Aminotransferase, domain 1"/>
    <property type="match status" value="1"/>
</dbReference>
<keyword evidence="10" id="KW-0718">Serine biosynthesis</keyword>
<evidence type="ECO:0000256" key="3">
    <source>
        <dbReference type="ARBA" id="ARBA00006904"/>
    </source>
</evidence>
<dbReference type="InterPro" id="IPR015424">
    <property type="entry name" value="PyrdxlP-dep_Trfase"/>
</dbReference>
<evidence type="ECO:0000256" key="5">
    <source>
        <dbReference type="ARBA" id="ARBA00022490"/>
    </source>
</evidence>
<protein>
    <recommendedName>
        <fullName evidence="4">phosphoserine transaminase</fullName>
        <ecNumber evidence="4">2.6.1.52</ecNumber>
    </recommendedName>
</protein>
<keyword evidence="9" id="KW-0663">Pyridoxal phosphate</keyword>
<dbReference type="PANTHER" id="PTHR21152">
    <property type="entry name" value="AMINOTRANSFERASE CLASS V"/>
    <property type="match status" value="1"/>
</dbReference>
<dbReference type="Proteomes" id="UP000028186">
    <property type="component" value="Chromosome I"/>
</dbReference>
<feature type="region of interest" description="Disordered" evidence="12">
    <location>
        <begin position="1"/>
        <end position="22"/>
    </location>
</feature>
<keyword evidence="5" id="KW-0963">Cytoplasm</keyword>
<dbReference type="NCBIfam" id="TIGR01365">
    <property type="entry name" value="serC_2"/>
    <property type="match status" value="1"/>
</dbReference>
<dbReference type="GO" id="GO:0019265">
    <property type="term" value="P:glycine biosynthetic process, by transamination of glyoxylate"/>
    <property type="evidence" value="ECO:0007669"/>
    <property type="project" value="TreeGrafter"/>
</dbReference>
<evidence type="ECO:0000256" key="8">
    <source>
        <dbReference type="ARBA" id="ARBA00022679"/>
    </source>
</evidence>
<comment type="pathway">
    <text evidence="2">Amino-acid biosynthesis; L-serine biosynthesis; L-serine from 3-phospho-D-glycerate: step 2/3.</text>
</comment>
<dbReference type="PANTHER" id="PTHR21152:SF40">
    <property type="entry name" value="ALANINE--GLYOXYLATE AMINOTRANSFERASE"/>
    <property type="match status" value="1"/>
</dbReference>
<dbReference type="PIRSF" id="PIRSF000525">
    <property type="entry name" value="SerC"/>
    <property type="match status" value="1"/>
</dbReference>
<dbReference type="GO" id="GO:0006564">
    <property type="term" value="P:L-serine biosynthetic process"/>
    <property type="evidence" value="ECO:0007669"/>
    <property type="project" value="UniProtKB-KW"/>
</dbReference>
<keyword evidence="6" id="KW-0032">Aminotransferase</keyword>
<evidence type="ECO:0000256" key="7">
    <source>
        <dbReference type="ARBA" id="ARBA00022605"/>
    </source>
</evidence>
<feature type="compositionally biased region" description="Polar residues" evidence="12">
    <location>
        <begin position="11"/>
        <end position="20"/>
    </location>
</feature>
<comment type="catalytic activity">
    <reaction evidence="11">
        <text>O-phospho-L-serine + 2-oxoglutarate = 3-phosphooxypyruvate + L-glutamate</text>
        <dbReference type="Rhea" id="RHEA:14329"/>
        <dbReference type="ChEBI" id="CHEBI:16810"/>
        <dbReference type="ChEBI" id="CHEBI:18110"/>
        <dbReference type="ChEBI" id="CHEBI:29985"/>
        <dbReference type="ChEBI" id="CHEBI:57524"/>
        <dbReference type="EC" id="2.6.1.52"/>
    </reaction>
</comment>
<dbReference type="GO" id="GO:0004648">
    <property type="term" value="F:O-phospho-L-serine:2-oxoglutarate aminotransferase activity"/>
    <property type="evidence" value="ECO:0007669"/>
    <property type="project" value="UniProtKB-EC"/>
</dbReference>
<name>A0A068T9V7_NEOGA</name>
<dbReference type="GO" id="GO:0004760">
    <property type="term" value="F:L-serine-pyruvate transaminase activity"/>
    <property type="evidence" value="ECO:0007669"/>
    <property type="project" value="TreeGrafter"/>
</dbReference>
<dbReference type="AlphaFoldDB" id="A0A068T9V7"/>
<dbReference type="KEGG" id="ngl:RG1141_CH29020"/>
<dbReference type="InterPro" id="IPR015422">
    <property type="entry name" value="PyrdxlP-dep_Trfase_small"/>
</dbReference>
<reference evidence="14" key="1">
    <citation type="journal article" date="2014" name="BMC Genomics">
        <title>Genome sequencing of two Neorhizobium galegae strains reveals a noeT gene responsible for the unusual acetylation of the nodulation factors.</title>
        <authorList>
            <person name="Osterman J."/>
            <person name="Marsh J."/>
            <person name="Laine P.K."/>
            <person name="Zeng Z."/>
            <person name="Alatalo E."/>
            <person name="Sullivan J.T."/>
            <person name="Young J.P."/>
            <person name="Thomas-Oates J."/>
            <person name="Paulin L."/>
            <person name="Lindstrom K."/>
        </authorList>
    </citation>
    <scope>NUCLEOTIDE SEQUENCE [LARGE SCALE GENOMIC DNA]</scope>
    <source>
        <strain evidence="14">HAMBI 1141</strain>
    </source>
</reference>
<evidence type="ECO:0000256" key="12">
    <source>
        <dbReference type="SAM" id="MobiDB-lite"/>
    </source>
</evidence>
<accession>A0A068T9V7</accession>
<dbReference type="EMBL" id="HG938355">
    <property type="protein sequence ID" value="CDN55238.1"/>
    <property type="molecule type" value="Genomic_DNA"/>
</dbReference>
<proteinExistence type="inferred from homology"/>
<evidence type="ECO:0000256" key="6">
    <source>
        <dbReference type="ARBA" id="ARBA00022576"/>
    </source>
</evidence>
<dbReference type="eggNOG" id="COG1932">
    <property type="taxonomic scope" value="Bacteria"/>
</dbReference>
<organism evidence="13 14">
    <name type="scientific">Neorhizobium galegae bv. officinalis bv. officinalis str. HAMBI 1141</name>
    <dbReference type="NCBI Taxonomy" id="1028801"/>
    <lineage>
        <taxon>Bacteria</taxon>
        <taxon>Pseudomonadati</taxon>
        <taxon>Pseudomonadota</taxon>
        <taxon>Alphaproteobacteria</taxon>
        <taxon>Hyphomicrobiales</taxon>
        <taxon>Rhizobiaceae</taxon>
        <taxon>Rhizobium/Agrobacterium group</taxon>
        <taxon>Neorhizobium</taxon>
    </lineage>
</organism>
<sequence>MANAAKPDLRPNNTHFSSGPCSKRPGWSLEALSDAPLGRSHRAKVGKAKLKQAIDLTREILGVPADYRIGIVPASDTGAVEMALWSLLGERGVDMLSWESFGAGWVTDVVKQLKLKDARKIEAGYGLLPDLSTVDFDRDVVFTWNGTTSGVRVPNADFIPADRKGLTICDATSAAFAQDMDFAKLDVVTFSWQKVLGGEGGHGMLILSPRAVERLQTYVPAWPLPKIFRLTSGGKLIEGIFVGETINTPSMLCVEDYIDALNWAKSVGSLKGLIARADANAKVIHDFVAANAWIDNLAVDPATRSNTSVCLKIADADVAALDTDAQEAFAKGMVSILEKEGVALDIGAYRDAPSGLRIWAGATIEEADMKALMPWLTYAFETQKAALSKAAA</sequence>
<evidence type="ECO:0000256" key="2">
    <source>
        <dbReference type="ARBA" id="ARBA00005099"/>
    </source>
</evidence>
<dbReference type="InterPro" id="IPR015421">
    <property type="entry name" value="PyrdxlP-dep_Trfase_major"/>
</dbReference>
<dbReference type="PATRIC" id="fig|1028801.3.peg.2956"/>
<evidence type="ECO:0000313" key="13">
    <source>
        <dbReference type="EMBL" id="CDN55238.1"/>
    </source>
</evidence>
<evidence type="ECO:0000256" key="10">
    <source>
        <dbReference type="ARBA" id="ARBA00023299"/>
    </source>
</evidence>
<dbReference type="UniPathway" id="UPA00135">
    <property type="reaction ID" value="UER00197"/>
</dbReference>
<dbReference type="NCBIfam" id="NF002841">
    <property type="entry name" value="PRK03080.1-2"/>
    <property type="match status" value="1"/>
</dbReference>
<dbReference type="EC" id="2.6.1.52" evidence="4"/>